<dbReference type="RefSeq" id="XP_062624651.1">
    <property type="nucleotide sequence ID" value="XM_062768667.1"/>
</dbReference>
<dbReference type="SUPFAM" id="SSF50978">
    <property type="entry name" value="WD40 repeat-like"/>
    <property type="match status" value="1"/>
</dbReference>
<feature type="compositionally biased region" description="Basic and acidic residues" evidence="4">
    <location>
        <begin position="110"/>
        <end position="121"/>
    </location>
</feature>
<dbReference type="EMBL" id="CP086715">
    <property type="protein sequence ID" value="WOO78619.1"/>
    <property type="molecule type" value="Genomic_DNA"/>
</dbReference>
<feature type="compositionally biased region" description="Low complexity" evidence="4">
    <location>
        <begin position="451"/>
        <end position="473"/>
    </location>
</feature>
<evidence type="ECO:0000256" key="3">
    <source>
        <dbReference type="PROSITE-ProRule" id="PRU00221"/>
    </source>
</evidence>
<gene>
    <name evidence="6" type="primary">SPT8</name>
    <name evidence="6" type="ORF">LOC62_02G002163</name>
</gene>
<feature type="compositionally biased region" description="Acidic residues" evidence="4">
    <location>
        <begin position="1"/>
        <end position="23"/>
    </location>
</feature>
<dbReference type="Proteomes" id="UP000827549">
    <property type="component" value="Chromosome 2"/>
</dbReference>
<feature type="region of interest" description="Disordered" evidence="4">
    <location>
        <begin position="335"/>
        <end position="363"/>
    </location>
</feature>
<dbReference type="InterPro" id="IPR036322">
    <property type="entry name" value="WD40_repeat_dom_sf"/>
</dbReference>
<evidence type="ECO:0000256" key="2">
    <source>
        <dbReference type="ARBA" id="ARBA00022737"/>
    </source>
</evidence>
<dbReference type="Gene3D" id="2.130.10.10">
    <property type="entry name" value="YVTN repeat-like/Quinoprotein amine dehydrogenase"/>
    <property type="match status" value="2"/>
</dbReference>
<evidence type="ECO:0000256" key="4">
    <source>
        <dbReference type="SAM" id="MobiDB-lite"/>
    </source>
</evidence>
<feature type="compositionally biased region" description="Low complexity" evidence="4">
    <location>
        <begin position="484"/>
        <end position="495"/>
    </location>
</feature>
<feature type="compositionally biased region" description="Acidic residues" evidence="4">
    <location>
        <begin position="420"/>
        <end position="430"/>
    </location>
</feature>
<dbReference type="GeneID" id="87805411"/>
<keyword evidence="2" id="KW-0677">Repeat</keyword>
<feature type="region of interest" description="Disordered" evidence="4">
    <location>
        <begin position="398"/>
        <end position="434"/>
    </location>
</feature>
<proteinExistence type="predicted"/>
<accession>A0AAF0Y5H9</accession>
<feature type="region of interest" description="Disordered" evidence="4">
    <location>
        <begin position="1"/>
        <end position="133"/>
    </location>
</feature>
<dbReference type="InterPro" id="IPR001680">
    <property type="entry name" value="WD40_rpt"/>
</dbReference>
<feature type="region of interest" description="Disordered" evidence="4">
    <location>
        <begin position="451"/>
        <end position="511"/>
    </location>
</feature>
<feature type="domain" description="Transcription factor spt8 beta-propeller" evidence="5">
    <location>
        <begin position="537"/>
        <end position="718"/>
    </location>
</feature>
<dbReference type="InterPro" id="IPR057544">
    <property type="entry name" value="Beta-prop_SPT8"/>
</dbReference>
<evidence type="ECO:0000313" key="6">
    <source>
        <dbReference type="EMBL" id="WOO78619.1"/>
    </source>
</evidence>
<feature type="repeat" description="WD" evidence="3">
    <location>
        <begin position="282"/>
        <end position="323"/>
    </location>
</feature>
<dbReference type="InterPro" id="IPR015943">
    <property type="entry name" value="WD40/YVTN_repeat-like_dom_sf"/>
</dbReference>
<organism evidence="6 7">
    <name type="scientific">Vanrija pseudolonga</name>
    <dbReference type="NCBI Taxonomy" id="143232"/>
    <lineage>
        <taxon>Eukaryota</taxon>
        <taxon>Fungi</taxon>
        <taxon>Dikarya</taxon>
        <taxon>Basidiomycota</taxon>
        <taxon>Agaricomycotina</taxon>
        <taxon>Tremellomycetes</taxon>
        <taxon>Trichosporonales</taxon>
        <taxon>Trichosporonaceae</taxon>
        <taxon>Vanrija</taxon>
    </lineage>
</organism>
<protein>
    <submittedName>
        <fullName evidence="6">Transcription factor SPT8</fullName>
    </submittedName>
</protein>
<sequence length="720" mass="75900">MRSEDEEENDYEEDEDEDEEELRDDGGKEEADFEDDQFDDGEGDGEEGDGDDDEDDDDDDGDGDGDDEDDDEDDDDEDDDEDDDDDDGDNEDDGATGPADQEMDVEEAEVASRRSKTEELKPIVPGEQPPPPHMMRRKLFIPGYTEPPSSLTIEAIVGIPLPSAVHAIASTTCLSYLLTGSQDGFVRSYDFWGSVNGAQLMTAQQRAVVGLGEGVHKAGVGRGWWSCEVPVTDNAGASSSKTEPVFSLACQPDGIWALAGSQSGPINLYSLRHEPGHLITSLKGHSNVVSCLQLLDTEPHFISGSWDGAVKEWDLNTGQVVRTYPTHGAQVSSIGLRPLNAATSTSPPPENGDGPSISVNVGPDFFTADQKAEDGAAANGTTPGAPEPAVPAADVTMADGDADADGEGDDAKSAASYDPLFDDDDAEGEEESKAGDVTMADALAGSIVPAVSTPTPTVKPPSGLGLALPGGTPKASPGLALPGSTTTKATSPPTANGSSAPTPHLFGAAASAQASSSRAAAASIPLLSPTEYRQFSNDILLTSSMDGQVTLIDRRVPSSEGGEQTGVGRLMPGEKAPPWCMSATWLGDGNQVLAGRRNGTIDIWDVRKASSTAPNLLRTLKTPADSGPISCIVAFPDGRHIATASQDNIRLWNTLEYYQPEESIKKSRSRPPFRIIAGHHGGIISSMIVDPTSRFLITASGDRGWQGESTKVVLIHEIKW</sequence>
<dbReference type="GO" id="GO:0000124">
    <property type="term" value="C:SAGA complex"/>
    <property type="evidence" value="ECO:0007669"/>
    <property type="project" value="TreeGrafter"/>
</dbReference>
<evidence type="ECO:0000259" key="5">
    <source>
        <dbReference type="Pfam" id="PF23798"/>
    </source>
</evidence>
<feature type="domain" description="Transcription factor spt8 beta-propeller" evidence="5">
    <location>
        <begin position="157"/>
        <end position="342"/>
    </location>
</feature>
<dbReference type="PROSITE" id="PS50082">
    <property type="entry name" value="WD_REPEATS_2"/>
    <property type="match status" value="1"/>
</dbReference>
<keyword evidence="1 3" id="KW-0853">WD repeat</keyword>
<dbReference type="SMART" id="SM00320">
    <property type="entry name" value="WD40"/>
    <property type="match status" value="6"/>
</dbReference>
<dbReference type="PANTHER" id="PTHR22847:SF637">
    <property type="entry name" value="WD REPEAT DOMAIN 5B"/>
    <property type="match status" value="1"/>
</dbReference>
<dbReference type="AlphaFoldDB" id="A0AAF0Y5H9"/>
<dbReference type="PROSITE" id="PS50294">
    <property type="entry name" value="WD_REPEATS_REGION"/>
    <property type="match status" value="1"/>
</dbReference>
<evidence type="ECO:0000313" key="7">
    <source>
        <dbReference type="Proteomes" id="UP000827549"/>
    </source>
</evidence>
<dbReference type="PANTHER" id="PTHR22847">
    <property type="entry name" value="WD40 REPEAT PROTEIN"/>
    <property type="match status" value="1"/>
</dbReference>
<name>A0AAF0Y5H9_9TREE</name>
<evidence type="ECO:0000256" key="1">
    <source>
        <dbReference type="ARBA" id="ARBA00022574"/>
    </source>
</evidence>
<keyword evidence="7" id="KW-1185">Reference proteome</keyword>
<feature type="compositionally biased region" description="Acidic residues" evidence="4">
    <location>
        <begin position="31"/>
        <end position="94"/>
    </location>
</feature>
<reference evidence="6" key="1">
    <citation type="submission" date="2023-10" db="EMBL/GenBank/DDBJ databases">
        <authorList>
            <person name="Noh H."/>
        </authorList>
    </citation>
    <scope>NUCLEOTIDE SEQUENCE</scope>
    <source>
        <strain evidence="6">DUCC4014</strain>
    </source>
</reference>
<dbReference type="Pfam" id="PF23798">
    <property type="entry name" value="Beta-prop_SPT8"/>
    <property type="match status" value="2"/>
</dbReference>